<sequence length="160" mass="18210">MKRLLIFFLLVLSCTVRADWGVWPQSRALMAQATLSPERLILSPWIVKVSLRNTSTKRVSGSLSPCPLVYVIRQKGKTLYTYPLKQKFQRPETCTMELIEFTLRPGESQEVYLQHVFSRGDPPIRVPKGTYRIVGRLFVMAGSGKPTPQTVPFDNTVVVR</sequence>
<accession>A0A511N8H0</accession>
<proteinExistence type="predicted"/>
<dbReference type="AlphaFoldDB" id="A0A511N8H0"/>
<dbReference type="Proteomes" id="UP000321306">
    <property type="component" value="Unassembled WGS sequence"/>
</dbReference>
<reference evidence="1 2" key="1">
    <citation type="submission" date="2019-07" db="EMBL/GenBank/DDBJ databases">
        <title>Whole genome shotgun sequence of Deinococcus cellulosilyticus NBRC 106333.</title>
        <authorList>
            <person name="Hosoyama A."/>
            <person name="Uohara A."/>
            <person name="Ohji S."/>
            <person name="Ichikawa N."/>
        </authorList>
    </citation>
    <scope>NUCLEOTIDE SEQUENCE [LARGE SCALE GENOMIC DNA]</scope>
    <source>
        <strain evidence="1 2">NBRC 106333</strain>
    </source>
</reference>
<dbReference type="EMBL" id="BJXB01000028">
    <property type="protein sequence ID" value="GEM49135.1"/>
    <property type="molecule type" value="Genomic_DNA"/>
</dbReference>
<evidence type="ECO:0000313" key="2">
    <source>
        <dbReference type="Proteomes" id="UP000321306"/>
    </source>
</evidence>
<dbReference type="RefSeq" id="WP_146889109.1">
    <property type="nucleotide sequence ID" value="NZ_BJXB01000028.1"/>
</dbReference>
<keyword evidence="2" id="KW-1185">Reference proteome</keyword>
<organism evidence="1 2">
    <name type="scientific">Deinococcus cellulosilyticus (strain DSM 18568 / NBRC 106333 / KACC 11606 / 5516J-15)</name>
    <dbReference type="NCBI Taxonomy" id="1223518"/>
    <lineage>
        <taxon>Bacteria</taxon>
        <taxon>Thermotogati</taxon>
        <taxon>Deinococcota</taxon>
        <taxon>Deinococci</taxon>
        <taxon>Deinococcales</taxon>
        <taxon>Deinococcaceae</taxon>
        <taxon>Deinococcus</taxon>
    </lineage>
</organism>
<gene>
    <name evidence="1" type="ORF">DC3_47700</name>
</gene>
<comment type="caution">
    <text evidence="1">The sequence shown here is derived from an EMBL/GenBank/DDBJ whole genome shotgun (WGS) entry which is preliminary data.</text>
</comment>
<protein>
    <submittedName>
        <fullName evidence="1">Uncharacterized protein</fullName>
    </submittedName>
</protein>
<name>A0A511N8H0_DEIC1</name>
<evidence type="ECO:0000313" key="1">
    <source>
        <dbReference type="EMBL" id="GEM49135.1"/>
    </source>
</evidence>